<sequence>MTGTARGHCTTGPPRCWVIRPKPWTSSCGRKLQGPYESSMDSSRIGKMDGGGGGGGGRGEVSSSLMLLQVSSWGCGVSPPAGQGDRAKILPHLETRLPPTPSDAPRTCGLHGEFRAASLQDAPAGRVEPILPPVPAAG</sequence>
<evidence type="ECO:0000256" key="1">
    <source>
        <dbReference type="SAM" id="MobiDB-lite"/>
    </source>
</evidence>
<proteinExistence type="predicted"/>
<evidence type="ECO:0000313" key="2">
    <source>
        <dbReference type="EMBL" id="CAK0846714.1"/>
    </source>
</evidence>
<organism evidence="2 3">
    <name type="scientific">Prorocentrum cordatum</name>
    <dbReference type="NCBI Taxonomy" id="2364126"/>
    <lineage>
        <taxon>Eukaryota</taxon>
        <taxon>Sar</taxon>
        <taxon>Alveolata</taxon>
        <taxon>Dinophyceae</taxon>
        <taxon>Prorocentrales</taxon>
        <taxon>Prorocentraceae</taxon>
        <taxon>Prorocentrum</taxon>
    </lineage>
</organism>
<feature type="region of interest" description="Disordered" evidence="1">
    <location>
        <begin position="28"/>
        <end position="61"/>
    </location>
</feature>
<accession>A0ABN9TL55</accession>
<dbReference type="EMBL" id="CAUYUJ010014841">
    <property type="protein sequence ID" value="CAK0846714.1"/>
    <property type="molecule type" value="Genomic_DNA"/>
</dbReference>
<feature type="region of interest" description="Disordered" evidence="1">
    <location>
        <begin position="119"/>
        <end position="138"/>
    </location>
</feature>
<evidence type="ECO:0000313" key="3">
    <source>
        <dbReference type="Proteomes" id="UP001189429"/>
    </source>
</evidence>
<protein>
    <submittedName>
        <fullName evidence="2">Uncharacterized protein</fullName>
    </submittedName>
</protein>
<gene>
    <name evidence="2" type="ORF">PCOR1329_LOCUS40151</name>
</gene>
<keyword evidence="3" id="KW-1185">Reference proteome</keyword>
<name>A0ABN9TL55_9DINO</name>
<reference evidence="2" key="1">
    <citation type="submission" date="2023-10" db="EMBL/GenBank/DDBJ databases">
        <authorList>
            <person name="Chen Y."/>
            <person name="Shah S."/>
            <person name="Dougan E. K."/>
            <person name="Thang M."/>
            <person name="Chan C."/>
        </authorList>
    </citation>
    <scope>NUCLEOTIDE SEQUENCE [LARGE SCALE GENOMIC DNA]</scope>
</reference>
<feature type="compositionally biased region" description="Gly residues" evidence="1">
    <location>
        <begin position="48"/>
        <end position="59"/>
    </location>
</feature>
<dbReference type="Proteomes" id="UP001189429">
    <property type="component" value="Unassembled WGS sequence"/>
</dbReference>
<comment type="caution">
    <text evidence="2">The sequence shown here is derived from an EMBL/GenBank/DDBJ whole genome shotgun (WGS) entry which is preliminary data.</text>
</comment>